<feature type="transmembrane region" description="Helical" evidence="9">
    <location>
        <begin position="108"/>
        <end position="135"/>
    </location>
</feature>
<protein>
    <recommendedName>
        <fullName evidence="2">histidine kinase</fullName>
        <ecNumber evidence="2">2.7.13.3</ecNumber>
    </recommendedName>
</protein>
<evidence type="ECO:0000259" key="11">
    <source>
        <dbReference type="Pfam" id="PF07730"/>
    </source>
</evidence>
<dbReference type="RefSeq" id="WP_344179581.1">
    <property type="nucleotide sequence ID" value="NZ_BAAANC010000003.1"/>
</dbReference>
<dbReference type="GO" id="GO:0016301">
    <property type="term" value="F:kinase activity"/>
    <property type="evidence" value="ECO:0007669"/>
    <property type="project" value="UniProtKB-KW"/>
</dbReference>
<keyword evidence="8" id="KW-0902">Two-component regulatory system</keyword>
<organism evidence="12 13">
    <name type="scientific">Kribbella lupini</name>
    <dbReference type="NCBI Taxonomy" id="291602"/>
    <lineage>
        <taxon>Bacteria</taxon>
        <taxon>Bacillati</taxon>
        <taxon>Actinomycetota</taxon>
        <taxon>Actinomycetes</taxon>
        <taxon>Propionibacteriales</taxon>
        <taxon>Kribbellaceae</taxon>
        <taxon>Kribbella</taxon>
    </lineage>
</organism>
<evidence type="ECO:0000256" key="5">
    <source>
        <dbReference type="ARBA" id="ARBA00022741"/>
    </source>
</evidence>
<dbReference type="InterPro" id="IPR011712">
    <property type="entry name" value="Sig_transdc_His_kin_sub3_dim/P"/>
</dbReference>
<keyword evidence="5" id="KW-0547">Nucleotide-binding</keyword>
<evidence type="ECO:0000256" key="8">
    <source>
        <dbReference type="ARBA" id="ARBA00023012"/>
    </source>
</evidence>
<evidence type="ECO:0000256" key="1">
    <source>
        <dbReference type="ARBA" id="ARBA00000085"/>
    </source>
</evidence>
<evidence type="ECO:0000256" key="2">
    <source>
        <dbReference type="ARBA" id="ARBA00012438"/>
    </source>
</evidence>
<evidence type="ECO:0000256" key="9">
    <source>
        <dbReference type="SAM" id="Phobius"/>
    </source>
</evidence>
<evidence type="ECO:0000313" key="13">
    <source>
        <dbReference type="Proteomes" id="UP001500363"/>
    </source>
</evidence>
<dbReference type="Pfam" id="PF02518">
    <property type="entry name" value="HATPase_c"/>
    <property type="match status" value="1"/>
</dbReference>
<evidence type="ECO:0000256" key="4">
    <source>
        <dbReference type="ARBA" id="ARBA00022679"/>
    </source>
</evidence>
<dbReference type="Gene3D" id="3.30.565.10">
    <property type="entry name" value="Histidine kinase-like ATPase, C-terminal domain"/>
    <property type="match status" value="1"/>
</dbReference>
<feature type="transmembrane region" description="Helical" evidence="9">
    <location>
        <begin position="24"/>
        <end position="55"/>
    </location>
</feature>
<keyword evidence="7" id="KW-0067">ATP-binding</keyword>
<dbReference type="EC" id="2.7.13.3" evidence="2"/>
<dbReference type="PANTHER" id="PTHR24421:SF10">
    <property type="entry name" value="NITRATE_NITRITE SENSOR PROTEIN NARQ"/>
    <property type="match status" value="1"/>
</dbReference>
<dbReference type="CDD" id="cd16917">
    <property type="entry name" value="HATPase_UhpB-NarQ-NarX-like"/>
    <property type="match status" value="1"/>
</dbReference>
<dbReference type="Pfam" id="PF07730">
    <property type="entry name" value="HisKA_3"/>
    <property type="match status" value="1"/>
</dbReference>
<keyword evidence="9" id="KW-0812">Transmembrane</keyword>
<keyword evidence="4" id="KW-0808">Transferase</keyword>
<keyword evidence="6 12" id="KW-0418">Kinase</keyword>
<feature type="transmembrane region" description="Helical" evidence="9">
    <location>
        <begin position="147"/>
        <end position="167"/>
    </location>
</feature>
<dbReference type="InterPro" id="IPR050482">
    <property type="entry name" value="Sensor_HK_TwoCompSys"/>
</dbReference>
<accession>A0ABP4MKI8</accession>
<evidence type="ECO:0000259" key="10">
    <source>
        <dbReference type="Pfam" id="PF02518"/>
    </source>
</evidence>
<keyword evidence="13" id="KW-1185">Reference proteome</keyword>
<comment type="caution">
    <text evidence="12">The sequence shown here is derived from an EMBL/GenBank/DDBJ whole genome shotgun (WGS) entry which is preliminary data.</text>
</comment>
<dbReference type="InterPro" id="IPR036890">
    <property type="entry name" value="HATPase_C_sf"/>
</dbReference>
<dbReference type="EMBL" id="BAAANC010000003">
    <property type="protein sequence ID" value="GAA1545872.1"/>
    <property type="molecule type" value="Genomic_DNA"/>
</dbReference>
<dbReference type="InterPro" id="IPR003594">
    <property type="entry name" value="HATPase_dom"/>
</dbReference>
<proteinExistence type="predicted"/>
<dbReference type="Proteomes" id="UP001500363">
    <property type="component" value="Unassembled WGS sequence"/>
</dbReference>
<evidence type="ECO:0000256" key="7">
    <source>
        <dbReference type="ARBA" id="ARBA00022840"/>
    </source>
</evidence>
<keyword evidence="9" id="KW-1133">Transmembrane helix</keyword>
<feature type="domain" description="Histidine kinase/HSP90-like ATPase" evidence="10">
    <location>
        <begin position="317"/>
        <end position="413"/>
    </location>
</feature>
<dbReference type="SUPFAM" id="SSF55874">
    <property type="entry name" value="ATPase domain of HSP90 chaperone/DNA topoisomerase II/histidine kinase"/>
    <property type="match status" value="1"/>
</dbReference>
<evidence type="ECO:0000313" key="12">
    <source>
        <dbReference type="EMBL" id="GAA1545872.1"/>
    </source>
</evidence>
<keyword evidence="3" id="KW-0597">Phosphoprotein</keyword>
<feature type="domain" description="Signal transduction histidine kinase subgroup 3 dimerisation and phosphoacceptor" evidence="11">
    <location>
        <begin position="216"/>
        <end position="280"/>
    </location>
</feature>
<sequence>MQAIDARPAKPFGHSTLPGRSARVLAGVTLGALLALAELVFLLVFALGLIPIVAVPRSRPAVIRFTHRCAGQLVTLERRRLARFHDVGDLGPYSDHQAFGYVARRWPLGLLGGLVILLLVFGLIVTGSMLSAWVVGGTWGFIEEDGGAVSSATVAVAAIPGLVLLYLNVMGIAGVSQLDVALARHHLTPSAEDVLARRVSELTLSRAEVVQVVNDERRRIERDLHDGVQQRLVALGLLLSRARRSRDPARAADLVRQAHDESEQALADLRDVAWRVYPTVLDQLGLHDVVSLLAERSAIPVTLTYDLPVRPPAPIETAVYFVISEALTNATKHSGAQRIRITVQAAVPAAPFGFTPPTETTAVVVTVTDDGHGGADPDGRGLTGLAGRVAAYDGSFVIDSPPGGPTTIRAELPCA</sequence>
<comment type="catalytic activity">
    <reaction evidence="1">
        <text>ATP + protein L-histidine = ADP + protein N-phospho-L-histidine.</text>
        <dbReference type="EC" id="2.7.13.3"/>
    </reaction>
</comment>
<dbReference type="Gene3D" id="1.20.5.1930">
    <property type="match status" value="1"/>
</dbReference>
<dbReference type="PANTHER" id="PTHR24421">
    <property type="entry name" value="NITRATE/NITRITE SENSOR PROTEIN NARX-RELATED"/>
    <property type="match status" value="1"/>
</dbReference>
<gene>
    <name evidence="12" type="ORF">GCM10009741_56700</name>
</gene>
<name>A0ABP4MKI8_9ACTN</name>
<reference evidence="13" key="1">
    <citation type="journal article" date="2019" name="Int. J. Syst. Evol. Microbiol.">
        <title>The Global Catalogue of Microorganisms (GCM) 10K type strain sequencing project: providing services to taxonomists for standard genome sequencing and annotation.</title>
        <authorList>
            <consortium name="The Broad Institute Genomics Platform"/>
            <consortium name="The Broad Institute Genome Sequencing Center for Infectious Disease"/>
            <person name="Wu L."/>
            <person name="Ma J."/>
        </authorList>
    </citation>
    <scope>NUCLEOTIDE SEQUENCE [LARGE SCALE GENOMIC DNA]</scope>
    <source>
        <strain evidence="13">JCM 14303</strain>
    </source>
</reference>
<evidence type="ECO:0000256" key="3">
    <source>
        <dbReference type="ARBA" id="ARBA00022553"/>
    </source>
</evidence>
<keyword evidence="9" id="KW-0472">Membrane</keyword>
<evidence type="ECO:0000256" key="6">
    <source>
        <dbReference type="ARBA" id="ARBA00022777"/>
    </source>
</evidence>